<accession>A0A443ZQB5</accession>
<proteinExistence type="predicted"/>
<evidence type="ECO:0000313" key="1">
    <source>
        <dbReference type="EMBL" id="RWU21264.1"/>
    </source>
</evidence>
<gene>
    <name evidence="1" type="ORF">DM813_18930</name>
</gene>
<dbReference type="AlphaFoldDB" id="A0A443ZQB5"/>
<sequence>MPTENRSINTEQMVSVPKFYPVDAQNAYPEPVGTLDKLEHHDGAVWVHLNGKRSKLVGLQSLAFLIGNLQTIQAEVFGDQPAAQHQGEPVAVLYGDGSVLTKADCGHAFDTCCKVETPLYTHADTGEVERLRVALKFYADRDHFSEDMGSDWDNVSGEPANILWHEDEAWFVEDGSIARAALSTNAEPAPSSDGFSAEQMTAQGADGYRNGIKAAAELAADYPELAQAIRDLPLPQ</sequence>
<comment type="caution">
    <text evidence="1">The sequence shown here is derived from an EMBL/GenBank/DDBJ whole genome shotgun (WGS) entry which is preliminary data.</text>
</comment>
<dbReference type="Proteomes" id="UP000288983">
    <property type="component" value="Unassembled WGS sequence"/>
</dbReference>
<evidence type="ECO:0000313" key="2">
    <source>
        <dbReference type="Proteomes" id="UP000288983"/>
    </source>
</evidence>
<protein>
    <submittedName>
        <fullName evidence="1">Uncharacterized protein</fullName>
    </submittedName>
</protein>
<organism evidence="1 2">
    <name type="scientific">Pseudomonas alkylphenolica</name>
    <dbReference type="NCBI Taxonomy" id="237609"/>
    <lineage>
        <taxon>Bacteria</taxon>
        <taxon>Pseudomonadati</taxon>
        <taxon>Pseudomonadota</taxon>
        <taxon>Gammaproteobacteria</taxon>
        <taxon>Pseudomonadales</taxon>
        <taxon>Pseudomonadaceae</taxon>
        <taxon>Pseudomonas</taxon>
    </lineage>
</organism>
<dbReference type="RefSeq" id="WP_128324868.1">
    <property type="nucleotide sequence ID" value="NZ_QJRG01000047.1"/>
</dbReference>
<name>A0A443ZQB5_9PSED</name>
<dbReference type="OrthoDB" id="7032280at2"/>
<dbReference type="EMBL" id="QJRG01000047">
    <property type="protein sequence ID" value="RWU21264.1"/>
    <property type="molecule type" value="Genomic_DNA"/>
</dbReference>
<reference evidence="1 2" key="1">
    <citation type="submission" date="2018-06" db="EMBL/GenBank/DDBJ databases">
        <title>Bacteria isolated from soil of Wuhan.</title>
        <authorList>
            <person name="Wei X."/>
            <person name="Chunhua H."/>
        </authorList>
    </citation>
    <scope>NUCLEOTIDE SEQUENCE [LARGE SCALE GENOMIC DNA]</scope>
    <source>
        <strain evidence="2">xwS2</strain>
    </source>
</reference>